<feature type="region of interest" description="Disordered" evidence="1">
    <location>
        <begin position="14"/>
        <end position="180"/>
    </location>
</feature>
<dbReference type="Proteomes" id="UP000419144">
    <property type="component" value="Unassembled WGS sequence"/>
</dbReference>
<dbReference type="GO" id="GO:1990112">
    <property type="term" value="C:RQC complex"/>
    <property type="evidence" value="ECO:0007669"/>
    <property type="project" value="TreeGrafter"/>
</dbReference>
<keyword evidence="3" id="KW-1185">Reference proteome</keyword>
<feature type="region of interest" description="Disordered" evidence="1">
    <location>
        <begin position="831"/>
        <end position="887"/>
    </location>
</feature>
<feature type="compositionally biased region" description="Basic and acidic residues" evidence="1">
    <location>
        <begin position="831"/>
        <end position="845"/>
    </location>
</feature>
<dbReference type="InterPro" id="IPR006994">
    <property type="entry name" value="TCF25/Rqc1"/>
</dbReference>
<feature type="compositionally biased region" description="Basic residues" evidence="1">
    <location>
        <begin position="39"/>
        <end position="50"/>
    </location>
</feature>
<protein>
    <recommendedName>
        <fullName evidence="4">Transcription factor 25</fullName>
    </recommendedName>
</protein>
<evidence type="ECO:0000256" key="1">
    <source>
        <dbReference type="SAM" id="MobiDB-lite"/>
    </source>
</evidence>
<dbReference type="PANTHER" id="PTHR22684">
    <property type="entry name" value="NULP1-RELATED"/>
    <property type="match status" value="1"/>
</dbReference>
<feature type="region of interest" description="Disordered" evidence="1">
    <location>
        <begin position="192"/>
        <end position="211"/>
    </location>
</feature>
<reference evidence="2" key="1">
    <citation type="submission" date="2019-11" db="EMBL/GenBank/DDBJ databases">
        <title>Leishmania tarentolae CDS.</title>
        <authorList>
            <person name="Goto Y."/>
            <person name="Yamagishi J."/>
        </authorList>
    </citation>
    <scope>NUCLEOTIDE SEQUENCE [LARGE SCALE GENOMIC DNA]</scope>
    <source>
        <strain evidence="2">Parrot Tar II</strain>
    </source>
</reference>
<dbReference type="OrthoDB" id="205993at2759"/>
<dbReference type="EMBL" id="BLBS01000004">
    <property type="protein sequence ID" value="GET85715.1"/>
    <property type="molecule type" value="Genomic_DNA"/>
</dbReference>
<feature type="compositionally biased region" description="Acidic residues" evidence="1">
    <location>
        <begin position="868"/>
        <end position="887"/>
    </location>
</feature>
<comment type="caution">
    <text evidence="2">The sequence shown here is derived from an EMBL/GenBank/DDBJ whole genome shotgun (WGS) entry which is preliminary data.</text>
</comment>
<organism evidence="2 3">
    <name type="scientific">Leishmania tarentolae</name>
    <name type="common">Sauroleishmania tarentolae</name>
    <dbReference type="NCBI Taxonomy" id="5689"/>
    <lineage>
        <taxon>Eukaryota</taxon>
        <taxon>Discoba</taxon>
        <taxon>Euglenozoa</taxon>
        <taxon>Kinetoplastea</taxon>
        <taxon>Metakinetoplastina</taxon>
        <taxon>Trypanosomatida</taxon>
        <taxon>Trypanosomatidae</taxon>
        <taxon>Leishmaniinae</taxon>
        <taxon>Leishmania</taxon>
        <taxon>lizard Leishmania</taxon>
    </lineage>
</organism>
<evidence type="ECO:0000313" key="3">
    <source>
        <dbReference type="Proteomes" id="UP000419144"/>
    </source>
</evidence>
<feature type="compositionally biased region" description="Basic and acidic residues" evidence="1">
    <location>
        <begin position="148"/>
        <end position="158"/>
    </location>
</feature>
<evidence type="ECO:0008006" key="4">
    <source>
        <dbReference type="Google" id="ProtNLM"/>
    </source>
</evidence>
<feature type="compositionally biased region" description="Basic residues" evidence="1">
    <location>
        <begin position="159"/>
        <end position="173"/>
    </location>
</feature>
<dbReference type="Pfam" id="PF04910">
    <property type="entry name" value="Tcf25"/>
    <property type="match status" value="1"/>
</dbReference>
<gene>
    <name evidence="2" type="ORF">LtaPh_0410400</name>
</gene>
<proteinExistence type="predicted"/>
<sequence length="887" mass="96379">MSTRQMRRLQDLVARATGLDADDSDDDDAVPRTMQAKKPEHRRQQKKSRKKAEAAASPTPMATEPAIPQVLGTDVLTGPSALMSSTSEQHEKGQNDASKAAASAPVSPPATSPTTDDWEEVSENDEHTNSSTARRGVRKTQMEGAAARVEDTAAEDAKRRQKAERKRTRRQRQRQQQAEEEALLDAVLARRENEQVEPASTSGVGSPVAEHHPAGASVLAAASSAGAGPLTGSTAAASSADEASFLQLVMACDAHQLDTRLERIRLFGAEAVEDVGDGRTPHRRADGRVRDTGSVSFFPAHHMKVKFMHSAFATPNRYRWIPYDSLGIFLTTEEAHDVRGQAWRTYLLVCSSNAFQRAQASLEACQERFGGVQDLVDCLARNRVYHIPTLLLCVYAMEATGENAFAMELLDVALYQVGVVLRRFALSGTWVSRQLPYHRGANTLIFQVLQRGVHAALRRGCPRTAYERTRCLLSLDPGDPCGMLLLLDYTALRAKRWVWLLEVRHRTLAVRAARRLSRRGAAADSEDLEAKEALAAPGLTLCDAALADDVLRLPNYAFSWALAKHFIEREEARQRSDEESGSVSRPSKVLRGLTAAQRASLAATPSAVELLSAAVLRFPQAAARLVDAVGGIDVVCDTEGKTLSSSSQTTVWQQLMCQADANTDSSGDAAVHNHLADLFVARHEELWKLSECVSLLRHVVQRMLSEPATDVCATDSGDGSEENASEATSVVCSGPSRYHGITRDAVMGASVAPIPADLLEPDAEELTMAQEAVALGVGAGEAGAQPDSVAWVVRMLQNNLEVFGDNEYVRNLLDEVRGGFHDHIWGGAHERSLDDEAGGEERDWSDVNESEDKDDQEWYSVASRASEDANDDEAPGDADESDQAAPQ</sequence>
<name>A0A640K9C4_LEITA</name>
<accession>A0A640K9C4</accession>
<feature type="compositionally biased region" description="Acidic residues" evidence="1">
    <location>
        <begin position="846"/>
        <end position="857"/>
    </location>
</feature>
<dbReference type="AlphaFoldDB" id="A0A640K9C4"/>
<dbReference type="VEuPathDB" id="TriTrypDB:LtaPh_0410400"/>
<evidence type="ECO:0000313" key="2">
    <source>
        <dbReference type="EMBL" id="GET85715.1"/>
    </source>
</evidence>
<dbReference type="PANTHER" id="PTHR22684:SF0">
    <property type="entry name" value="RIBOSOME QUALITY CONTROL COMPLEX SUBUNIT TCF25"/>
    <property type="match status" value="1"/>
</dbReference>